<feature type="region of interest" description="Disordered" evidence="1">
    <location>
        <begin position="179"/>
        <end position="251"/>
    </location>
</feature>
<name>M8CFL6_AEGTA</name>
<dbReference type="GO" id="GO:0000407">
    <property type="term" value="C:phagophore assembly site"/>
    <property type="evidence" value="ECO:0007669"/>
    <property type="project" value="TreeGrafter"/>
</dbReference>
<dbReference type="GO" id="GO:0005829">
    <property type="term" value="C:cytosol"/>
    <property type="evidence" value="ECO:0007669"/>
    <property type="project" value="TreeGrafter"/>
</dbReference>
<dbReference type="GO" id="GO:0000423">
    <property type="term" value="P:mitophagy"/>
    <property type="evidence" value="ECO:0007669"/>
    <property type="project" value="TreeGrafter"/>
</dbReference>
<dbReference type="PANTHER" id="PTHR13430">
    <property type="match status" value="1"/>
</dbReference>
<feature type="compositionally biased region" description="Polar residues" evidence="1">
    <location>
        <begin position="202"/>
        <end position="211"/>
    </location>
</feature>
<reference evidence="2" key="1">
    <citation type="submission" date="2015-06" db="UniProtKB">
        <authorList>
            <consortium name="EnsemblPlants"/>
        </authorList>
    </citation>
    <scope>IDENTIFICATION</scope>
</reference>
<proteinExistence type="predicted"/>
<feature type="region of interest" description="Disordered" evidence="1">
    <location>
        <begin position="266"/>
        <end position="296"/>
    </location>
</feature>
<accession>M8CFL6</accession>
<feature type="compositionally biased region" description="Low complexity" evidence="1">
    <location>
        <begin position="186"/>
        <end position="196"/>
    </location>
</feature>
<sequence>MASLSDSGGGRWASPAGAYWPQSPGQHAKFSPPPTLYASPTPSPPTFGGGYLQSRLSGETAPMSIPQAGGGRGPVQYRNMSDPSRGFMLPPPSPKSVRGEARSHESLTESGRSSRKAEGLRMADLYANLPAAPKPDIVSRTFSLIVVVAQFVSLQTGAWTSGALYIMAASFIRPCETKDSREESGRFSGVFSSSGSPRHGISRSSSRLSTQDDTDDAYLPFAVDDVDAPDSRPGSSGGRGDQSGTSSHKSQDAAVGYLVHLLRSARPLRDPSNSSVTSRAESTEAGNTSSFMSRRTSDAFEELESFKDIKENLLSRSRSRMQDSFDRS</sequence>
<protein>
    <submittedName>
        <fullName evidence="2">Uncharacterized protein</fullName>
    </submittedName>
</protein>
<feature type="compositionally biased region" description="Pro residues" evidence="1">
    <location>
        <begin position="31"/>
        <end position="45"/>
    </location>
</feature>
<evidence type="ECO:0000313" key="2">
    <source>
        <dbReference type="EnsemblPlants" id="EMT25942"/>
    </source>
</evidence>
<dbReference type="PANTHER" id="PTHR13430:SF19">
    <property type="entry name" value="OS02G0644500 PROTEIN"/>
    <property type="match status" value="1"/>
</dbReference>
<evidence type="ECO:0000256" key="1">
    <source>
        <dbReference type="SAM" id="MobiDB-lite"/>
    </source>
</evidence>
<feature type="compositionally biased region" description="Polar residues" evidence="1">
    <location>
        <begin position="271"/>
        <end position="294"/>
    </location>
</feature>
<dbReference type="GO" id="GO:0034727">
    <property type="term" value="P:piecemeal microautophagy of the nucleus"/>
    <property type="evidence" value="ECO:0007669"/>
    <property type="project" value="TreeGrafter"/>
</dbReference>
<dbReference type="InterPro" id="IPR040182">
    <property type="entry name" value="ATG13"/>
</dbReference>
<dbReference type="GO" id="GO:1990316">
    <property type="term" value="C:Atg1/ULK1 kinase complex"/>
    <property type="evidence" value="ECO:0007669"/>
    <property type="project" value="TreeGrafter"/>
</dbReference>
<dbReference type="EnsemblPlants" id="EMT25942">
    <property type="protein sequence ID" value="EMT25942"/>
    <property type="gene ID" value="F775_21807"/>
</dbReference>
<organism evidence="2">
    <name type="scientific">Aegilops tauschii</name>
    <name type="common">Tausch's goatgrass</name>
    <name type="synonym">Aegilops squarrosa</name>
    <dbReference type="NCBI Taxonomy" id="37682"/>
    <lineage>
        <taxon>Eukaryota</taxon>
        <taxon>Viridiplantae</taxon>
        <taxon>Streptophyta</taxon>
        <taxon>Embryophyta</taxon>
        <taxon>Tracheophyta</taxon>
        <taxon>Spermatophyta</taxon>
        <taxon>Magnoliopsida</taxon>
        <taxon>Liliopsida</taxon>
        <taxon>Poales</taxon>
        <taxon>Poaceae</taxon>
        <taxon>BOP clade</taxon>
        <taxon>Pooideae</taxon>
        <taxon>Triticodae</taxon>
        <taxon>Triticeae</taxon>
        <taxon>Triticinae</taxon>
        <taxon>Aegilops</taxon>
    </lineage>
</organism>
<feature type="region of interest" description="Disordered" evidence="1">
    <location>
        <begin position="1"/>
        <end position="117"/>
    </location>
</feature>
<dbReference type="AlphaFoldDB" id="M8CFL6"/>
<feature type="compositionally biased region" description="Basic and acidic residues" evidence="1">
    <location>
        <begin position="97"/>
        <end position="107"/>
    </location>
</feature>
<dbReference type="GO" id="GO:0034497">
    <property type="term" value="P:protein localization to phagophore assembly site"/>
    <property type="evidence" value="ECO:0007669"/>
    <property type="project" value="TreeGrafter"/>
</dbReference>